<keyword evidence="8 12" id="KW-0798">TonB box</keyword>
<dbReference type="Pfam" id="PF00593">
    <property type="entry name" value="TonB_dep_Rec_b-barrel"/>
    <property type="match status" value="1"/>
</dbReference>
<dbReference type="InterPro" id="IPR039426">
    <property type="entry name" value="TonB-dep_rcpt-like"/>
</dbReference>
<protein>
    <submittedName>
        <fullName evidence="15">TonB-dependent receptor</fullName>
    </submittedName>
</protein>
<dbReference type="Proteomes" id="UP001595904">
    <property type="component" value="Unassembled WGS sequence"/>
</dbReference>
<sequence length="837" mass="91407">MFVRPALFLAGVGLVSVGHQASAQSAGPSASEVETAKLEEIIVMARRREESIQDVPQTVNVVTSDQIERLNVRNFTDLQSLLPGLTLSGGGSYSTAATVRGVAFNPEASGNNPTVEFYLNDTPIASNFLFQSTFDVGQLELLRGPQGTLRGRAAPSGSITVTTRRPDLSDFGVSANATATDTHAYKYDAAINVPIIKEMLALRVAAVSDENEFNRVDTVKRASDPAHNPEPFRDTEAVRASLRFEPTDWLALNVMYQTLDQKNTSYTQVRSSSLVTGEAQSGDLIRPYDFRSLEDQGSRNQQEMDIFIWNLDVRIAGQRLSYSGAANEQDIAILGQNDNGDYFSPQRFTPAVRAFQDRPGYEAVCQEQGRRVDLVPTNQNYFQCTHTDAKRRSHELRLASEERVFGMFDYVVGAFYDYNDTPSRLTQETPLLAAPTVLAAVNLTAIERNGDSTEKSAFGNLTAHIGEALELSGGVRYIEYENFSSIKVDGAYPTPDTRDKDSTAIYTGSAKYRFNDDVMVYATVGTSWRPGVRVIGNFSANISPRELGFLNLDPEESTSYEAGIKTSFLDDRGMFNLSVYQQDFDDYVYRGGSVFFINYRRLAPTVVVPEAGSLNFVAGVPVTVKGVEAEASFQIRPRWSLSGNISYADGKIKNGTIACNDLNGDGVPDTLTAAPTLAQLQSSLEPGQNVAQCQFSGRSTFAPEWSANLQTEASMELTPRMDGFVRGLATYTPSNSQDPSNSFDNVDSYAMVNLYAGVRDPDGQWEVSLFAKNIFDEKVVLNSGASPLTTNLTTLRFGPGGAVIGSTGSSFASPYYSVNVLPEREVGINLRVGFGSR</sequence>
<evidence type="ECO:0000313" key="16">
    <source>
        <dbReference type="Proteomes" id="UP001595904"/>
    </source>
</evidence>
<dbReference type="PROSITE" id="PS52016">
    <property type="entry name" value="TONB_DEPENDENT_REC_3"/>
    <property type="match status" value="1"/>
</dbReference>
<evidence type="ECO:0000259" key="14">
    <source>
        <dbReference type="Pfam" id="PF07715"/>
    </source>
</evidence>
<organism evidence="15 16">
    <name type="scientific">Steroidobacter flavus</name>
    <dbReference type="NCBI Taxonomy" id="1842136"/>
    <lineage>
        <taxon>Bacteria</taxon>
        <taxon>Pseudomonadati</taxon>
        <taxon>Pseudomonadota</taxon>
        <taxon>Gammaproteobacteria</taxon>
        <taxon>Steroidobacterales</taxon>
        <taxon>Steroidobacteraceae</taxon>
        <taxon>Steroidobacter</taxon>
    </lineage>
</organism>
<keyword evidence="3 11" id="KW-1134">Transmembrane beta strand</keyword>
<comment type="caution">
    <text evidence="15">The sequence shown here is derived from an EMBL/GenBank/DDBJ whole genome shotgun (WGS) entry which is preliminary data.</text>
</comment>
<gene>
    <name evidence="15" type="ORF">ACFPN2_25590</name>
</gene>
<comment type="similarity">
    <text evidence="11 12">Belongs to the TonB-dependent receptor family.</text>
</comment>
<keyword evidence="9 11" id="KW-0472">Membrane</keyword>
<keyword evidence="4" id="KW-0410">Iron transport</keyword>
<keyword evidence="7" id="KW-0406">Ion transport</keyword>
<evidence type="ECO:0000256" key="1">
    <source>
        <dbReference type="ARBA" id="ARBA00004571"/>
    </source>
</evidence>
<evidence type="ECO:0000256" key="10">
    <source>
        <dbReference type="ARBA" id="ARBA00023237"/>
    </source>
</evidence>
<dbReference type="PANTHER" id="PTHR32552">
    <property type="entry name" value="FERRICHROME IRON RECEPTOR-RELATED"/>
    <property type="match status" value="1"/>
</dbReference>
<name>A0ABV8SZI3_9GAMM</name>
<dbReference type="InterPro" id="IPR012910">
    <property type="entry name" value="Plug_dom"/>
</dbReference>
<comment type="subcellular location">
    <subcellularLocation>
        <location evidence="1 11">Cell outer membrane</location>
        <topology evidence="1 11">Multi-pass membrane protein</topology>
    </subcellularLocation>
</comment>
<evidence type="ECO:0000256" key="11">
    <source>
        <dbReference type="PROSITE-ProRule" id="PRU01360"/>
    </source>
</evidence>
<evidence type="ECO:0000256" key="4">
    <source>
        <dbReference type="ARBA" id="ARBA00022496"/>
    </source>
</evidence>
<evidence type="ECO:0000256" key="8">
    <source>
        <dbReference type="ARBA" id="ARBA00023077"/>
    </source>
</evidence>
<keyword evidence="6" id="KW-0408">Iron</keyword>
<dbReference type="InterPro" id="IPR000531">
    <property type="entry name" value="Beta-barrel_TonB"/>
</dbReference>
<keyword evidence="5 11" id="KW-0812">Transmembrane</keyword>
<dbReference type="RefSeq" id="WP_380601907.1">
    <property type="nucleotide sequence ID" value="NZ_JBHSDU010000014.1"/>
</dbReference>
<dbReference type="PANTHER" id="PTHR32552:SF81">
    <property type="entry name" value="TONB-DEPENDENT OUTER MEMBRANE RECEPTOR"/>
    <property type="match status" value="1"/>
</dbReference>
<evidence type="ECO:0000256" key="9">
    <source>
        <dbReference type="ARBA" id="ARBA00023136"/>
    </source>
</evidence>
<reference evidence="16" key="1">
    <citation type="journal article" date="2019" name="Int. J. Syst. Evol. Microbiol.">
        <title>The Global Catalogue of Microorganisms (GCM) 10K type strain sequencing project: providing services to taxonomists for standard genome sequencing and annotation.</title>
        <authorList>
            <consortium name="The Broad Institute Genomics Platform"/>
            <consortium name="The Broad Institute Genome Sequencing Center for Infectious Disease"/>
            <person name="Wu L."/>
            <person name="Ma J."/>
        </authorList>
    </citation>
    <scope>NUCLEOTIDE SEQUENCE [LARGE SCALE GENOMIC DNA]</scope>
    <source>
        <strain evidence="16">CGMCC 1.10759</strain>
    </source>
</reference>
<keyword evidence="2 11" id="KW-0813">Transport</keyword>
<dbReference type="SUPFAM" id="SSF56935">
    <property type="entry name" value="Porins"/>
    <property type="match status" value="1"/>
</dbReference>
<evidence type="ECO:0000256" key="5">
    <source>
        <dbReference type="ARBA" id="ARBA00022692"/>
    </source>
</evidence>
<feature type="domain" description="TonB-dependent receptor plug" evidence="14">
    <location>
        <begin position="52"/>
        <end position="157"/>
    </location>
</feature>
<keyword evidence="16" id="KW-1185">Reference proteome</keyword>
<proteinExistence type="inferred from homology"/>
<dbReference type="Pfam" id="PF07715">
    <property type="entry name" value="Plug"/>
    <property type="match status" value="1"/>
</dbReference>
<dbReference type="Gene3D" id="2.170.130.10">
    <property type="entry name" value="TonB-dependent receptor, plug domain"/>
    <property type="match status" value="1"/>
</dbReference>
<evidence type="ECO:0000256" key="2">
    <source>
        <dbReference type="ARBA" id="ARBA00022448"/>
    </source>
</evidence>
<evidence type="ECO:0000256" key="12">
    <source>
        <dbReference type="RuleBase" id="RU003357"/>
    </source>
</evidence>
<dbReference type="InterPro" id="IPR037066">
    <property type="entry name" value="Plug_dom_sf"/>
</dbReference>
<keyword evidence="10 11" id="KW-0998">Cell outer membrane</keyword>
<dbReference type="EMBL" id="JBHSDU010000014">
    <property type="protein sequence ID" value="MFC4312482.1"/>
    <property type="molecule type" value="Genomic_DNA"/>
</dbReference>
<dbReference type="InterPro" id="IPR036942">
    <property type="entry name" value="Beta-barrel_TonB_sf"/>
</dbReference>
<accession>A0ABV8SZI3</accession>
<keyword evidence="15" id="KW-0675">Receptor</keyword>
<evidence type="ECO:0000259" key="13">
    <source>
        <dbReference type="Pfam" id="PF00593"/>
    </source>
</evidence>
<dbReference type="Gene3D" id="2.40.170.20">
    <property type="entry name" value="TonB-dependent receptor, beta-barrel domain"/>
    <property type="match status" value="1"/>
</dbReference>
<evidence type="ECO:0000256" key="3">
    <source>
        <dbReference type="ARBA" id="ARBA00022452"/>
    </source>
</evidence>
<evidence type="ECO:0000256" key="7">
    <source>
        <dbReference type="ARBA" id="ARBA00023065"/>
    </source>
</evidence>
<feature type="domain" description="TonB-dependent receptor-like beta-barrel" evidence="13">
    <location>
        <begin position="296"/>
        <end position="774"/>
    </location>
</feature>
<evidence type="ECO:0000256" key="6">
    <source>
        <dbReference type="ARBA" id="ARBA00023004"/>
    </source>
</evidence>
<evidence type="ECO:0000313" key="15">
    <source>
        <dbReference type="EMBL" id="MFC4312482.1"/>
    </source>
</evidence>